<sequence length="71" mass="7965">MKTRHHHTAVRRSMPDQAQPIQRSMYHGPIPSHPDFAGGFFNVIAGLQHPHPSICHILSPVAQWDCQAGFD</sequence>
<dbReference type="AlphaFoldDB" id="A0A845GWV9"/>
<gene>
    <name evidence="1" type="ORF">GTP90_28300</name>
</gene>
<organism evidence="1 2">
    <name type="scientific">Duganella vulcania</name>
    <dbReference type="NCBI Taxonomy" id="2692166"/>
    <lineage>
        <taxon>Bacteria</taxon>
        <taxon>Pseudomonadati</taxon>
        <taxon>Pseudomonadota</taxon>
        <taxon>Betaproteobacteria</taxon>
        <taxon>Burkholderiales</taxon>
        <taxon>Oxalobacteraceae</taxon>
        <taxon>Telluria group</taxon>
        <taxon>Duganella</taxon>
    </lineage>
</organism>
<dbReference type="RefSeq" id="WP_161086640.1">
    <property type="nucleotide sequence ID" value="NZ_WWCX01000086.1"/>
</dbReference>
<protein>
    <submittedName>
        <fullName evidence="1">Uncharacterized protein</fullName>
    </submittedName>
</protein>
<evidence type="ECO:0000313" key="1">
    <source>
        <dbReference type="EMBL" id="MYM97758.1"/>
    </source>
</evidence>
<proteinExistence type="predicted"/>
<reference evidence="1" key="1">
    <citation type="submission" date="2019-12" db="EMBL/GenBank/DDBJ databases">
        <title>Novel species isolated from a subtropical stream in China.</title>
        <authorList>
            <person name="Lu H."/>
        </authorList>
    </citation>
    <scope>NUCLEOTIDE SEQUENCE [LARGE SCALE GENOMIC DNA]</scope>
    <source>
        <strain evidence="1">FT81W</strain>
    </source>
</reference>
<evidence type="ECO:0000313" key="2">
    <source>
        <dbReference type="Proteomes" id="UP000447355"/>
    </source>
</evidence>
<dbReference type="Proteomes" id="UP000447355">
    <property type="component" value="Unassembled WGS sequence"/>
</dbReference>
<dbReference type="EMBL" id="WWCX01000086">
    <property type="protein sequence ID" value="MYM97758.1"/>
    <property type="molecule type" value="Genomic_DNA"/>
</dbReference>
<accession>A0A845GWV9</accession>
<name>A0A845GWV9_9BURK</name>
<comment type="caution">
    <text evidence="1">The sequence shown here is derived from an EMBL/GenBank/DDBJ whole genome shotgun (WGS) entry which is preliminary data.</text>
</comment>